<dbReference type="InterPro" id="IPR011990">
    <property type="entry name" value="TPR-like_helical_dom_sf"/>
</dbReference>
<proteinExistence type="predicted"/>
<dbReference type="PANTHER" id="PTHR46035">
    <property type="entry name" value="TETRATRICOPEPTIDE REPEAT PROTEIN 4"/>
    <property type="match status" value="1"/>
</dbReference>
<sequence length="121" mass="13721">VAIAEVYKNEGNDEYKKNNFNNAIQFYTEGIEVNCKDEELNAILYSNRAAARFNLGNYTKTLDDAKIAVGLRPSFFKAFVRGASACVQLKKFDEAITWCDKGLAVSFPKVDRIILIWIQFP</sequence>
<dbReference type="EMBL" id="CALNXI010002068">
    <property type="protein sequence ID" value="CAH3182476.1"/>
    <property type="molecule type" value="Genomic_DNA"/>
</dbReference>
<protein>
    <submittedName>
        <fullName evidence="2">Uncharacterized protein</fullName>
    </submittedName>
</protein>
<organism evidence="2 3">
    <name type="scientific">Porites evermanni</name>
    <dbReference type="NCBI Taxonomy" id="104178"/>
    <lineage>
        <taxon>Eukaryota</taxon>
        <taxon>Metazoa</taxon>
        <taxon>Cnidaria</taxon>
        <taxon>Anthozoa</taxon>
        <taxon>Hexacorallia</taxon>
        <taxon>Scleractinia</taxon>
        <taxon>Fungiina</taxon>
        <taxon>Poritidae</taxon>
        <taxon>Porites</taxon>
    </lineage>
</organism>
<keyword evidence="3" id="KW-1185">Reference proteome</keyword>
<name>A0ABN8RSM3_9CNID</name>
<dbReference type="SMART" id="SM00028">
    <property type="entry name" value="TPR"/>
    <property type="match status" value="3"/>
</dbReference>
<dbReference type="SUPFAM" id="SSF48452">
    <property type="entry name" value="TPR-like"/>
    <property type="match status" value="1"/>
</dbReference>
<evidence type="ECO:0000256" key="1">
    <source>
        <dbReference type="PROSITE-ProRule" id="PRU00339"/>
    </source>
</evidence>
<dbReference type="PROSITE" id="PS50005">
    <property type="entry name" value="TPR"/>
    <property type="match status" value="1"/>
</dbReference>
<feature type="non-terminal residue" evidence="2">
    <location>
        <position position="1"/>
    </location>
</feature>
<dbReference type="InterPro" id="IPR019734">
    <property type="entry name" value="TPR_rpt"/>
</dbReference>
<gene>
    <name evidence="2" type="ORF">PEVE_00014217</name>
</gene>
<dbReference type="PANTHER" id="PTHR46035:SF1">
    <property type="entry name" value="TETRATRICOPEPTIDE REPEAT PROTEIN 4"/>
    <property type="match status" value="1"/>
</dbReference>
<evidence type="ECO:0000313" key="3">
    <source>
        <dbReference type="Proteomes" id="UP001159427"/>
    </source>
</evidence>
<reference evidence="2 3" key="1">
    <citation type="submission" date="2022-05" db="EMBL/GenBank/DDBJ databases">
        <authorList>
            <consortium name="Genoscope - CEA"/>
            <person name="William W."/>
        </authorList>
    </citation>
    <scope>NUCLEOTIDE SEQUENCE [LARGE SCALE GENOMIC DNA]</scope>
</reference>
<dbReference type="Proteomes" id="UP001159427">
    <property type="component" value="Unassembled WGS sequence"/>
</dbReference>
<dbReference type="Gene3D" id="1.25.40.10">
    <property type="entry name" value="Tetratricopeptide repeat domain"/>
    <property type="match status" value="1"/>
</dbReference>
<accession>A0ABN8RSM3</accession>
<feature type="repeat" description="TPR" evidence="1">
    <location>
        <begin position="4"/>
        <end position="37"/>
    </location>
</feature>
<keyword evidence="1" id="KW-0802">TPR repeat</keyword>
<evidence type="ECO:0000313" key="2">
    <source>
        <dbReference type="EMBL" id="CAH3182476.1"/>
    </source>
</evidence>
<comment type="caution">
    <text evidence="2">The sequence shown here is derived from an EMBL/GenBank/DDBJ whole genome shotgun (WGS) entry which is preliminary data.</text>
</comment>